<dbReference type="AlphaFoldDB" id="A0A366ICI6"/>
<comment type="caution">
    <text evidence="2">The sequence shown here is derived from an EMBL/GenBank/DDBJ whole genome shotgun (WGS) entry which is preliminary data.</text>
</comment>
<dbReference type="SUPFAM" id="SSF52317">
    <property type="entry name" value="Class I glutamine amidotransferase-like"/>
    <property type="match status" value="1"/>
</dbReference>
<dbReference type="GO" id="GO:0006355">
    <property type="term" value="P:regulation of DNA-templated transcription"/>
    <property type="evidence" value="ECO:0007669"/>
    <property type="project" value="TreeGrafter"/>
</dbReference>
<dbReference type="Pfam" id="PF01965">
    <property type="entry name" value="DJ-1_PfpI"/>
    <property type="match status" value="1"/>
</dbReference>
<dbReference type="PANTHER" id="PTHR43130:SF3">
    <property type="entry name" value="HTH-TYPE TRANSCRIPTIONAL REGULATOR RV1931C"/>
    <property type="match status" value="1"/>
</dbReference>
<dbReference type="EMBL" id="QNRY01000003">
    <property type="protein sequence ID" value="RBP66618.1"/>
    <property type="molecule type" value="Genomic_DNA"/>
</dbReference>
<dbReference type="PANTHER" id="PTHR43130">
    <property type="entry name" value="ARAC-FAMILY TRANSCRIPTIONAL REGULATOR"/>
    <property type="match status" value="1"/>
</dbReference>
<name>A0A366ICI6_9GAMM</name>
<dbReference type="InterPro" id="IPR002818">
    <property type="entry name" value="DJ-1/PfpI"/>
</dbReference>
<dbReference type="InterPro" id="IPR029062">
    <property type="entry name" value="Class_I_gatase-like"/>
</dbReference>
<evidence type="ECO:0000313" key="2">
    <source>
        <dbReference type="EMBL" id="RBP66618.1"/>
    </source>
</evidence>
<keyword evidence="3" id="KW-1185">Reference proteome</keyword>
<evidence type="ECO:0000313" key="3">
    <source>
        <dbReference type="Proteomes" id="UP000253046"/>
    </source>
</evidence>
<reference evidence="2 3" key="1">
    <citation type="submission" date="2018-06" db="EMBL/GenBank/DDBJ databases">
        <title>Genomic Encyclopedia of Type Strains, Phase IV (KMG-IV): sequencing the most valuable type-strain genomes for metagenomic binning, comparative biology and taxonomic classification.</title>
        <authorList>
            <person name="Goeker M."/>
        </authorList>
    </citation>
    <scope>NUCLEOTIDE SEQUENCE [LARGE SCALE GENOMIC DNA]</scope>
    <source>
        <strain evidence="2 3">DSM 30166</strain>
    </source>
</reference>
<organism evidence="2 3">
    <name type="scientific">Brenneria salicis ATCC 15712 = DSM 30166</name>
    <dbReference type="NCBI Taxonomy" id="714314"/>
    <lineage>
        <taxon>Bacteria</taxon>
        <taxon>Pseudomonadati</taxon>
        <taxon>Pseudomonadota</taxon>
        <taxon>Gammaproteobacteria</taxon>
        <taxon>Enterobacterales</taxon>
        <taxon>Pectobacteriaceae</taxon>
        <taxon>Brenneria</taxon>
    </lineage>
</organism>
<gene>
    <name evidence="2" type="ORF">DES54_103148</name>
</gene>
<evidence type="ECO:0000259" key="1">
    <source>
        <dbReference type="Pfam" id="PF01965"/>
    </source>
</evidence>
<dbReference type="Gene3D" id="3.40.50.880">
    <property type="match status" value="1"/>
</dbReference>
<protein>
    <submittedName>
        <fullName evidence="2">DJ-1/PfpI family protein</fullName>
    </submittedName>
</protein>
<dbReference type="Proteomes" id="UP000253046">
    <property type="component" value="Unassembled WGS sequence"/>
</dbReference>
<dbReference type="InterPro" id="IPR052158">
    <property type="entry name" value="INH-QAR"/>
</dbReference>
<accession>A0A366ICI6</accession>
<feature type="domain" description="DJ-1/PfpI" evidence="1">
    <location>
        <begin position="6"/>
        <end position="124"/>
    </location>
</feature>
<proteinExistence type="predicted"/>
<sequence length="139" mass="15594">MWSRDGTAVKAEYGFEALESADIVVVPFWEDIDERPSPRLMASLVNARQNGATLVGLCLGTFVLAHAGLLDGLRASTHWEFERIFQQRFPRVHLDVNVLYVEDDRIITSADTAAALDCCLYVIRQRFGRASPTRLPAAW</sequence>